<dbReference type="Gene3D" id="1.10.3450.30">
    <property type="match status" value="1"/>
</dbReference>
<name>A0A8S1EIU5_9PELO</name>
<sequence>MEDVELENRDPPPLEGYLDRASQASSEYAMSYESSIDEFMPPLSLTNDDESRVSEDGYYYIRETRSKNDSPTRSVKSCYLQNLESNEELRYIVDETYHIDGNANAEIDENTDRSCESPHPSEERAEFDRRTVRNCLRDFYLTKEEFDEMIALELQRKIQAEKNMRRRPIQLNRKRPRGFSMCESVMGHGALYSPYYIPGNILKEYLMIRKNQWREKRRKARMESDNPDYNEFYEAFCYDNSKDEFRLLCCIPKPYERCFDVPCQFDYLKIYRCSSYEVEIYFLYNERWYEDKTKYLREMREAYYATLKYYKNKVVVTDFFKYTQTTASEYYWFRSELFRRMTRSEIEEAYSRNNNWIIFLFIDLDTNELLQNLPPLYSRKARKRLHQYAKQGRLTHSEKTNMDILEALYLLQKRRLRKKCRLAYFRRYAAKHEELDPEEANWYQIESDLVFKMNHLRKKKLRLERKMECPSGYFSNSTDSDPDCGVDGGPTYVMQQLRKLFIHELHTLLLLLETQNELSSGNILRAVPLINQASQQFGLLSNEMKPEDTVVVKSTMELIKKPRNNLAYWFMHSHKLLSEKLCLYASDILAPPINHEEAREEFLDFDDHFGLIKECFKFCKKSKAYYMCICVGGRETISEDDKYIEKYFPNKRGFAEDFLNAVDSIHNAKTKGKYEDLVDSKFFHNYVMPVIQAAFAEYDLYNLEDSTEHQAHREIKKLRIPEKEKEFLKRLMTCVCLTHRQVGRIEKYEPNPNEFVPIMFEIPSNLNEMKTKHHRHFEENVERKRMTEFVNRYMHPEAENYNQKEESFKIPFHYRHYDAENRVTFFGEEIERGIYMITTYRGRVFNCEVNIRQFYEKILTKVRLNSTLKALSLASTAEELQFNAKEELARRENARLRRQYTYGASYTHQIENNLI</sequence>
<feature type="compositionally biased region" description="Basic and acidic residues" evidence="1">
    <location>
        <begin position="1"/>
        <end position="12"/>
    </location>
</feature>
<evidence type="ECO:0000256" key="1">
    <source>
        <dbReference type="SAM" id="MobiDB-lite"/>
    </source>
</evidence>
<dbReference type="OrthoDB" id="5801938at2759"/>
<organism evidence="2 3">
    <name type="scientific">Caenorhabditis bovis</name>
    <dbReference type="NCBI Taxonomy" id="2654633"/>
    <lineage>
        <taxon>Eukaryota</taxon>
        <taxon>Metazoa</taxon>
        <taxon>Ecdysozoa</taxon>
        <taxon>Nematoda</taxon>
        <taxon>Chromadorea</taxon>
        <taxon>Rhabditida</taxon>
        <taxon>Rhabditina</taxon>
        <taxon>Rhabditomorpha</taxon>
        <taxon>Rhabditoidea</taxon>
        <taxon>Rhabditidae</taxon>
        <taxon>Peloderinae</taxon>
        <taxon>Caenorhabditis</taxon>
    </lineage>
</organism>
<evidence type="ECO:0000313" key="2">
    <source>
        <dbReference type="EMBL" id="CAB3399623.1"/>
    </source>
</evidence>
<gene>
    <name evidence="2" type="ORF">CBOVIS_LOCUS2720</name>
</gene>
<dbReference type="AlphaFoldDB" id="A0A8S1EIU5"/>
<reference evidence="2 3" key="1">
    <citation type="submission" date="2020-04" db="EMBL/GenBank/DDBJ databases">
        <authorList>
            <person name="Laetsch R D."/>
            <person name="Stevens L."/>
            <person name="Kumar S."/>
            <person name="Blaxter L. M."/>
        </authorList>
    </citation>
    <scope>NUCLEOTIDE SEQUENCE [LARGE SCALE GENOMIC DNA]</scope>
</reference>
<comment type="caution">
    <text evidence="2">The sequence shown here is derived from an EMBL/GenBank/DDBJ whole genome shotgun (WGS) entry which is preliminary data.</text>
</comment>
<proteinExistence type="predicted"/>
<dbReference type="Proteomes" id="UP000494206">
    <property type="component" value="Unassembled WGS sequence"/>
</dbReference>
<keyword evidence="3" id="KW-1185">Reference proteome</keyword>
<evidence type="ECO:0000313" key="3">
    <source>
        <dbReference type="Proteomes" id="UP000494206"/>
    </source>
</evidence>
<dbReference type="InterPro" id="IPR038060">
    <property type="entry name" value="C12orf66-like_central_sf"/>
</dbReference>
<protein>
    <submittedName>
        <fullName evidence="2">Uncharacterized protein</fullName>
    </submittedName>
</protein>
<accession>A0A8S1EIU5</accession>
<dbReference type="EMBL" id="CADEPM010000002">
    <property type="protein sequence ID" value="CAB3399623.1"/>
    <property type="molecule type" value="Genomic_DNA"/>
</dbReference>
<feature type="region of interest" description="Disordered" evidence="1">
    <location>
        <begin position="1"/>
        <end position="22"/>
    </location>
</feature>